<organism evidence="1 2">
    <name type="scientific">Lipomyces starkeyi NRRL Y-11557</name>
    <dbReference type="NCBI Taxonomy" id="675824"/>
    <lineage>
        <taxon>Eukaryota</taxon>
        <taxon>Fungi</taxon>
        <taxon>Dikarya</taxon>
        <taxon>Ascomycota</taxon>
        <taxon>Saccharomycotina</taxon>
        <taxon>Lipomycetes</taxon>
        <taxon>Lipomycetales</taxon>
        <taxon>Lipomycetaceae</taxon>
        <taxon>Lipomyces</taxon>
    </lineage>
</organism>
<protein>
    <submittedName>
        <fullName evidence="1">Uncharacterized protein</fullName>
    </submittedName>
</protein>
<dbReference type="Proteomes" id="UP000094385">
    <property type="component" value="Unassembled WGS sequence"/>
</dbReference>
<reference evidence="1 2" key="1">
    <citation type="journal article" date="2016" name="Proc. Natl. Acad. Sci. U.S.A.">
        <title>Comparative genomics of biotechnologically important yeasts.</title>
        <authorList>
            <person name="Riley R."/>
            <person name="Haridas S."/>
            <person name="Wolfe K.H."/>
            <person name="Lopes M.R."/>
            <person name="Hittinger C.T."/>
            <person name="Goeker M."/>
            <person name="Salamov A.A."/>
            <person name="Wisecaver J.H."/>
            <person name="Long T.M."/>
            <person name="Calvey C.H."/>
            <person name="Aerts A.L."/>
            <person name="Barry K.W."/>
            <person name="Choi C."/>
            <person name="Clum A."/>
            <person name="Coughlan A.Y."/>
            <person name="Deshpande S."/>
            <person name="Douglass A.P."/>
            <person name="Hanson S.J."/>
            <person name="Klenk H.-P."/>
            <person name="LaButti K.M."/>
            <person name="Lapidus A."/>
            <person name="Lindquist E.A."/>
            <person name="Lipzen A.M."/>
            <person name="Meier-Kolthoff J.P."/>
            <person name="Ohm R.A."/>
            <person name="Otillar R.P."/>
            <person name="Pangilinan J.L."/>
            <person name="Peng Y."/>
            <person name="Rokas A."/>
            <person name="Rosa C.A."/>
            <person name="Scheuner C."/>
            <person name="Sibirny A.A."/>
            <person name="Slot J.C."/>
            <person name="Stielow J.B."/>
            <person name="Sun H."/>
            <person name="Kurtzman C.P."/>
            <person name="Blackwell M."/>
            <person name="Grigoriev I.V."/>
            <person name="Jeffries T.W."/>
        </authorList>
    </citation>
    <scope>NUCLEOTIDE SEQUENCE [LARGE SCALE GENOMIC DNA]</scope>
    <source>
        <strain evidence="1 2">NRRL Y-11557</strain>
    </source>
</reference>
<dbReference type="AlphaFoldDB" id="A0A1E3Q8H9"/>
<proteinExistence type="predicted"/>
<gene>
    <name evidence="1" type="ORF">LIPSTDRAFT_275695</name>
</gene>
<keyword evidence="2" id="KW-1185">Reference proteome</keyword>
<sequence>MNVLKGTMRKGGEKTLPNSQYYRPVLKDVGINPCCCHYKSLQVCSTVDKNPIANSHPIKLDKYQKISCVNIGELLPLATVFGMINISLS</sequence>
<name>A0A1E3Q8H9_LIPST</name>
<accession>A0A1E3Q8H9</accession>
<evidence type="ECO:0000313" key="1">
    <source>
        <dbReference type="EMBL" id="ODQ73920.1"/>
    </source>
</evidence>
<evidence type="ECO:0000313" key="2">
    <source>
        <dbReference type="Proteomes" id="UP000094385"/>
    </source>
</evidence>
<dbReference type="EMBL" id="KV454293">
    <property type="protein sequence ID" value="ODQ73920.1"/>
    <property type="molecule type" value="Genomic_DNA"/>
</dbReference>